<keyword evidence="1" id="KW-0472">Membrane</keyword>
<dbReference type="AlphaFoldDB" id="A0A1Y0L2T3"/>
<dbReference type="RefSeq" id="WP_100254905.1">
    <property type="nucleotide sequence ID" value="NZ_CP015819.1"/>
</dbReference>
<evidence type="ECO:0000313" key="2">
    <source>
        <dbReference type="EMBL" id="ATX71366.1"/>
    </source>
</evidence>
<name>A0A1Y0L2T3_9MOLU</name>
<protein>
    <submittedName>
        <fullName evidence="2">Uncharacterized protein</fullName>
    </submittedName>
</protein>
<feature type="transmembrane region" description="Helical" evidence="1">
    <location>
        <begin position="213"/>
        <end position="233"/>
    </location>
</feature>
<feature type="transmembrane region" description="Helical" evidence="1">
    <location>
        <begin position="125"/>
        <end position="158"/>
    </location>
</feature>
<feature type="transmembrane region" description="Helical" evidence="1">
    <location>
        <begin position="16"/>
        <end position="37"/>
    </location>
</feature>
<feature type="transmembrane region" description="Helical" evidence="1">
    <location>
        <begin position="49"/>
        <end position="71"/>
    </location>
</feature>
<proteinExistence type="predicted"/>
<sequence length="251" mass="29468">MLNIIIFNYQRLIQRWYFIIAFIGYATFWIMPWFGGFDFITTVKTSSSFVQNFIMSSNLIIILMTSFYLYFDYKSGLWKLLFTSKASKLKIILGYFLSALILSQCILLIILLLVSAIYAKTISDYGIWFNIIFDFWVLPTLTTLVFILIACCIFCYFPKDMSLEVFILGLISIIISALRMTVWTLTLEKWMVWSLMVLPLLNLFLLESHYNYFWVPVIVNTCFGLLVLLVIFLKTKEVKKNETFNVKVNIK</sequence>
<evidence type="ECO:0000313" key="3">
    <source>
        <dbReference type="Proteomes" id="UP000231179"/>
    </source>
</evidence>
<feature type="transmembrane region" description="Helical" evidence="1">
    <location>
        <begin position="165"/>
        <end position="184"/>
    </location>
</feature>
<dbReference type="KEGG" id="scla:SCLARK_001524"/>
<feature type="transmembrane region" description="Helical" evidence="1">
    <location>
        <begin position="92"/>
        <end position="119"/>
    </location>
</feature>
<keyword evidence="1" id="KW-0812">Transmembrane</keyword>
<organism evidence="2 3">
    <name type="scientific">Spiroplasma clarkii</name>
    <dbReference type="NCBI Taxonomy" id="2139"/>
    <lineage>
        <taxon>Bacteria</taxon>
        <taxon>Bacillati</taxon>
        <taxon>Mycoplasmatota</taxon>
        <taxon>Mollicutes</taxon>
        <taxon>Entomoplasmatales</taxon>
        <taxon>Spiroplasmataceae</taxon>
        <taxon>Spiroplasma</taxon>
    </lineage>
</organism>
<dbReference type="EMBL" id="CP024870">
    <property type="protein sequence ID" value="ATX71366.1"/>
    <property type="molecule type" value="Genomic_DNA"/>
</dbReference>
<reference evidence="2 3" key="1">
    <citation type="submission" date="2017-11" db="EMBL/GenBank/DDBJ databases">
        <title>Complete genome sequence of Spiroplasma clarkii CN-5 (DSM 19994).</title>
        <authorList>
            <person name="Tsai Y.-M."/>
            <person name="Chang A."/>
            <person name="Lo W.-S."/>
            <person name="Kuo C.-H."/>
        </authorList>
    </citation>
    <scope>NUCLEOTIDE SEQUENCE [LARGE SCALE GENOMIC DNA]</scope>
    <source>
        <strain evidence="2 3">CN-5</strain>
    </source>
</reference>
<keyword evidence="1" id="KW-1133">Transmembrane helix</keyword>
<gene>
    <name evidence="2" type="ORF">SCLAR_v1c10660</name>
</gene>
<evidence type="ECO:0000256" key="1">
    <source>
        <dbReference type="SAM" id="Phobius"/>
    </source>
</evidence>
<accession>A0A1Y0L2T3</accession>
<dbReference type="Proteomes" id="UP000231179">
    <property type="component" value="Chromosome"/>
</dbReference>
<keyword evidence="3" id="KW-1185">Reference proteome</keyword>